<evidence type="ECO:0000313" key="1">
    <source>
        <dbReference type="EMBL" id="OJA16586.1"/>
    </source>
</evidence>
<sequence>MTSNLDSKQELQQKLLVMSLSRKVKRPVGSLWSVRT</sequence>
<keyword evidence="2" id="KW-1185">Reference proteome</keyword>
<protein>
    <submittedName>
        <fullName evidence="1">Uncharacterized protein</fullName>
    </submittedName>
</protein>
<accession>A0A1J8R494</accession>
<gene>
    <name evidence="1" type="ORF">AZE42_13699</name>
</gene>
<evidence type="ECO:0000313" key="2">
    <source>
        <dbReference type="Proteomes" id="UP000183567"/>
    </source>
</evidence>
<reference evidence="1 2" key="1">
    <citation type="submission" date="2016-03" db="EMBL/GenBank/DDBJ databases">
        <title>Comparative genomics of the ectomycorrhizal sister species Rhizopogon vinicolor and Rhizopogon vesiculosus (Basidiomycota: Boletales) reveals a divergence of the mating type B locus.</title>
        <authorList>
            <person name="Mujic A.B."/>
            <person name="Kuo A."/>
            <person name="Tritt A."/>
            <person name="Lipzen A."/>
            <person name="Chen C."/>
            <person name="Johnson J."/>
            <person name="Sharma A."/>
            <person name="Barry K."/>
            <person name="Grigoriev I.V."/>
            <person name="Spatafora J.W."/>
        </authorList>
    </citation>
    <scope>NUCLEOTIDE SEQUENCE [LARGE SCALE GENOMIC DNA]</scope>
    <source>
        <strain evidence="1 2">AM-OR11-056</strain>
    </source>
</reference>
<proteinExistence type="predicted"/>
<comment type="caution">
    <text evidence="1">The sequence shown here is derived from an EMBL/GenBank/DDBJ whole genome shotgun (WGS) entry which is preliminary data.</text>
</comment>
<organism evidence="1 2">
    <name type="scientific">Rhizopogon vesiculosus</name>
    <dbReference type="NCBI Taxonomy" id="180088"/>
    <lineage>
        <taxon>Eukaryota</taxon>
        <taxon>Fungi</taxon>
        <taxon>Dikarya</taxon>
        <taxon>Basidiomycota</taxon>
        <taxon>Agaricomycotina</taxon>
        <taxon>Agaricomycetes</taxon>
        <taxon>Agaricomycetidae</taxon>
        <taxon>Boletales</taxon>
        <taxon>Suillineae</taxon>
        <taxon>Rhizopogonaceae</taxon>
        <taxon>Rhizopogon</taxon>
    </lineage>
</organism>
<dbReference type="Proteomes" id="UP000183567">
    <property type="component" value="Unassembled WGS sequence"/>
</dbReference>
<name>A0A1J8R494_9AGAM</name>
<dbReference type="EMBL" id="LVVM01002505">
    <property type="protein sequence ID" value="OJA16586.1"/>
    <property type="molecule type" value="Genomic_DNA"/>
</dbReference>
<dbReference type="AlphaFoldDB" id="A0A1J8R494"/>